<gene>
    <name evidence="2" type="ORF">S12H4_41710</name>
</gene>
<reference evidence="2" key="1">
    <citation type="journal article" date="2014" name="Front. Microbiol.">
        <title>High frequency of phylogenetically diverse reductive dehalogenase-homologous genes in deep subseafloor sedimentary metagenomes.</title>
        <authorList>
            <person name="Kawai M."/>
            <person name="Futagami T."/>
            <person name="Toyoda A."/>
            <person name="Takaki Y."/>
            <person name="Nishi S."/>
            <person name="Hori S."/>
            <person name="Arai W."/>
            <person name="Tsubouchi T."/>
            <person name="Morono Y."/>
            <person name="Uchiyama I."/>
            <person name="Ito T."/>
            <person name="Fujiyama A."/>
            <person name="Inagaki F."/>
            <person name="Takami H."/>
        </authorList>
    </citation>
    <scope>NUCLEOTIDE SEQUENCE</scope>
    <source>
        <strain evidence="2">Expedition CK06-06</strain>
    </source>
</reference>
<dbReference type="InterPro" id="IPR039424">
    <property type="entry name" value="SBP_5"/>
</dbReference>
<dbReference type="Pfam" id="PF00496">
    <property type="entry name" value="SBP_bac_5"/>
    <property type="match status" value="1"/>
</dbReference>
<dbReference type="Gene3D" id="3.40.190.10">
    <property type="entry name" value="Periplasmic binding protein-like II"/>
    <property type="match status" value="1"/>
</dbReference>
<proteinExistence type="predicted"/>
<sequence length="261" mass="28807">PFIDKIVNPLIVDESTQIAALRTGAIDLQTEAGITYEDTLKGSCPELIMKGKTGTMMYFLSLNVTKEPYSNKEVRRALMIALDREAIGEALFPGGDVYSGWPVGKSVFGVYTPIDELPPETQELFEYDPDLAKDMIADEYPEGLTGLEIVTKPGFDADIASMILAYWADIGVEGKVLATDAATYSAMIRTNEHQCHISTQGINNPISALSLQYMPPFTKSNPAMYENPDFTKRYEEAVQIVNAVERKAMLKELTVFAIDTV</sequence>
<comment type="caution">
    <text evidence="2">The sequence shown here is derived from an EMBL/GenBank/DDBJ whole genome shotgun (WGS) entry which is preliminary data.</text>
</comment>
<dbReference type="EMBL" id="BARW01025446">
    <property type="protein sequence ID" value="GAJ08661.1"/>
    <property type="molecule type" value="Genomic_DNA"/>
</dbReference>
<evidence type="ECO:0000259" key="1">
    <source>
        <dbReference type="Pfam" id="PF00496"/>
    </source>
</evidence>
<dbReference type="InterPro" id="IPR000914">
    <property type="entry name" value="SBP_5_dom"/>
</dbReference>
<evidence type="ECO:0000313" key="2">
    <source>
        <dbReference type="EMBL" id="GAJ08661.1"/>
    </source>
</evidence>
<name>X1V7T2_9ZZZZ</name>
<feature type="non-terminal residue" evidence="2">
    <location>
        <position position="261"/>
    </location>
</feature>
<dbReference type="AlphaFoldDB" id="X1V7T2"/>
<organism evidence="2">
    <name type="scientific">marine sediment metagenome</name>
    <dbReference type="NCBI Taxonomy" id="412755"/>
    <lineage>
        <taxon>unclassified sequences</taxon>
        <taxon>metagenomes</taxon>
        <taxon>ecological metagenomes</taxon>
    </lineage>
</organism>
<feature type="domain" description="Solute-binding protein family 5" evidence="1">
    <location>
        <begin position="3"/>
        <end position="203"/>
    </location>
</feature>
<protein>
    <recommendedName>
        <fullName evidence="1">Solute-binding protein family 5 domain-containing protein</fullName>
    </recommendedName>
</protein>
<feature type="non-terminal residue" evidence="2">
    <location>
        <position position="1"/>
    </location>
</feature>
<dbReference type="PANTHER" id="PTHR30290">
    <property type="entry name" value="PERIPLASMIC BINDING COMPONENT OF ABC TRANSPORTER"/>
    <property type="match status" value="1"/>
</dbReference>
<dbReference type="GO" id="GO:1904680">
    <property type="term" value="F:peptide transmembrane transporter activity"/>
    <property type="evidence" value="ECO:0007669"/>
    <property type="project" value="TreeGrafter"/>
</dbReference>
<dbReference type="GO" id="GO:0015833">
    <property type="term" value="P:peptide transport"/>
    <property type="evidence" value="ECO:0007669"/>
    <property type="project" value="TreeGrafter"/>
</dbReference>
<dbReference type="SUPFAM" id="SSF53850">
    <property type="entry name" value="Periplasmic binding protein-like II"/>
    <property type="match status" value="1"/>
</dbReference>
<dbReference type="Gene3D" id="3.10.105.10">
    <property type="entry name" value="Dipeptide-binding Protein, Domain 3"/>
    <property type="match status" value="1"/>
</dbReference>
<accession>X1V7T2</accession>